<dbReference type="PROSITE" id="PS50194">
    <property type="entry name" value="FILAMIN_REPEAT"/>
    <property type="match status" value="2"/>
</dbReference>
<dbReference type="Pfam" id="PF00630">
    <property type="entry name" value="Filamin"/>
    <property type="match status" value="2"/>
</dbReference>
<dbReference type="InterPro" id="IPR013783">
    <property type="entry name" value="Ig-like_fold"/>
</dbReference>
<dbReference type="InterPro" id="IPR014756">
    <property type="entry name" value="Ig_E-set"/>
</dbReference>
<dbReference type="SMART" id="SM00557">
    <property type="entry name" value="IG_FLMN"/>
    <property type="match status" value="2"/>
</dbReference>
<dbReference type="InterPro" id="IPR017868">
    <property type="entry name" value="Filamin/ABP280_repeat-like"/>
</dbReference>
<proteinExistence type="inferred from homology"/>
<dbReference type="InterPro" id="IPR001298">
    <property type="entry name" value="Filamin/ABP280_rpt"/>
</dbReference>
<feature type="repeat" description="Filamin" evidence="3">
    <location>
        <begin position="165"/>
        <end position="258"/>
    </location>
</feature>
<evidence type="ECO:0000256" key="3">
    <source>
        <dbReference type="PROSITE-ProRule" id="PRU00087"/>
    </source>
</evidence>
<dbReference type="Proteomes" id="UP000887564">
    <property type="component" value="Unplaced"/>
</dbReference>
<accession>A0A914RQU1</accession>
<evidence type="ECO:0000256" key="2">
    <source>
        <dbReference type="ARBA" id="ARBA00022737"/>
    </source>
</evidence>
<dbReference type="PANTHER" id="PTHR38537:SF16">
    <property type="entry name" value="CALPONIN-HOMOLOGY (CH) DOMAIN-CONTAINING PROTEIN"/>
    <property type="match status" value="1"/>
</dbReference>
<evidence type="ECO:0000313" key="4">
    <source>
        <dbReference type="Proteomes" id="UP000887564"/>
    </source>
</evidence>
<evidence type="ECO:0000256" key="1">
    <source>
        <dbReference type="ARBA" id="ARBA00009238"/>
    </source>
</evidence>
<keyword evidence="2" id="KW-0677">Repeat</keyword>
<dbReference type="GO" id="GO:0030036">
    <property type="term" value="P:actin cytoskeleton organization"/>
    <property type="evidence" value="ECO:0007669"/>
    <property type="project" value="InterPro"/>
</dbReference>
<comment type="similarity">
    <text evidence="1">Belongs to the filamin family.</text>
</comment>
<dbReference type="GO" id="GO:0051015">
    <property type="term" value="F:actin filament binding"/>
    <property type="evidence" value="ECO:0007669"/>
    <property type="project" value="InterPro"/>
</dbReference>
<dbReference type="PANTHER" id="PTHR38537">
    <property type="entry name" value="JITTERBUG, ISOFORM N"/>
    <property type="match status" value="1"/>
</dbReference>
<sequence length="291" mass="31397">MSCPVAAKTSQPAATIPSYVPTSAEQQIRLVGDLSAGQVGQVKGFSIDTAGRSADCNVLVTDSKGNNLDVQLEKVLNGYHIQFVPLNPGEHDVEVELDGRPLGVGPFVMNVSAAPKITRIPSIVVADRKLAFELDTGRRTGDSDVSIEVRDEDGRSIPVHTEDDGQGVVRASAVLINEIERGRVGEAVRIPLRVENGLGKHLTVSVSDPERNQIPISLQSVSSDVFEVEFIPNNEGDHQLSVKIADTHVRGSPFKVTVLDLSAVRVIGLKNDRVGVEQRFNGAFLNTLWIR</sequence>
<dbReference type="InterPro" id="IPR044801">
    <property type="entry name" value="Filamin"/>
</dbReference>
<feature type="repeat" description="Filamin" evidence="3">
    <location>
        <begin position="20"/>
        <end position="111"/>
    </location>
</feature>
<dbReference type="Gene3D" id="2.60.40.10">
    <property type="entry name" value="Immunoglobulins"/>
    <property type="match status" value="2"/>
</dbReference>
<dbReference type="SUPFAM" id="SSF81296">
    <property type="entry name" value="E set domains"/>
    <property type="match status" value="2"/>
</dbReference>
<keyword evidence="4" id="KW-1185">Reference proteome</keyword>
<protein>
    <submittedName>
        <fullName evidence="5">Uncharacterized protein</fullName>
    </submittedName>
</protein>
<dbReference type="WBParaSite" id="PEQ_0000871301-mRNA-1">
    <property type="protein sequence ID" value="PEQ_0000871301-mRNA-1"/>
    <property type="gene ID" value="PEQ_0000871301"/>
</dbReference>
<dbReference type="AlphaFoldDB" id="A0A914RQU1"/>
<evidence type="ECO:0000313" key="5">
    <source>
        <dbReference type="WBParaSite" id="PEQ_0000871301-mRNA-1"/>
    </source>
</evidence>
<reference evidence="5" key="1">
    <citation type="submission" date="2022-11" db="UniProtKB">
        <authorList>
            <consortium name="WormBaseParasite"/>
        </authorList>
    </citation>
    <scope>IDENTIFICATION</scope>
</reference>
<name>A0A914RQU1_PAREQ</name>
<organism evidence="4 5">
    <name type="scientific">Parascaris equorum</name>
    <name type="common">Equine roundworm</name>
    <dbReference type="NCBI Taxonomy" id="6256"/>
    <lineage>
        <taxon>Eukaryota</taxon>
        <taxon>Metazoa</taxon>
        <taxon>Ecdysozoa</taxon>
        <taxon>Nematoda</taxon>
        <taxon>Chromadorea</taxon>
        <taxon>Rhabditida</taxon>
        <taxon>Spirurina</taxon>
        <taxon>Ascaridomorpha</taxon>
        <taxon>Ascaridoidea</taxon>
        <taxon>Ascarididae</taxon>
        <taxon>Parascaris</taxon>
    </lineage>
</organism>